<dbReference type="Gene3D" id="3.40.50.720">
    <property type="entry name" value="NAD(P)-binding Rossmann-like Domain"/>
    <property type="match status" value="1"/>
</dbReference>
<dbReference type="PANTHER" id="PTHR24320">
    <property type="entry name" value="RETINOL DEHYDROGENASE"/>
    <property type="match status" value="1"/>
</dbReference>
<name>A0A6A5UU39_9PLEO</name>
<dbReference type="InterPro" id="IPR002347">
    <property type="entry name" value="SDR_fam"/>
</dbReference>
<dbReference type="PRINTS" id="PR00081">
    <property type="entry name" value="GDHRDH"/>
</dbReference>
<dbReference type="Pfam" id="PF00106">
    <property type="entry name" value="adh_short"/>
    <property type="match status" value="1"/>
</dbReference>
<accession>A0A6A5UU39</accession>
<dbReference type="AlphaFoldDB" id="A0A6A5UU39"/>
<dbReference type="OrthoDB" id="542013at2759"/>
<dbReference type="GO" id="GO:0016491">
    <property type="term" value="F:oxidoreductase activity"/>
    <property type="evidence" value="ECO:0007669"/>
    <property type="project" value="UniProtKB-KW"/>
</dbReference>
<protein>
    <submittedName>
        <fullName evidence="4">Short chain dehydrogenase</fullName>
    </submittedName>
</protein>
<evidence type="ECO:0000256" key="1">
    <source>
        <dbReference type="ARBA" id="ARBA00006484"/>
    </source>
</evidence>
<dbReference type="InterPro" id="IPR036291">
    <property type="entry name" value="NAD(P)-bd_dom_sf"/>
</dbReference>
<dbReference type="EMBL" id="ML976732">
    <property type="protein sequence ID" value="KAF1967489.1"/>
    <property type="molecule type" value="Genomic_DNA"/>
</dbReference>
<organism evidence="4 5">
    <name type="scientific">Bimuria novae-zelandiae CBS 107.79</name>
    <dbReference type="NCBI Taxonomy" id="1447943"/>
    <lineage>
        <taxon>Eukaryota</taxon>
        <taxon>Fungi</taxon>
        <taxon>Dikarya</taxon>
        <taxon>Ascomycota</taxon>
        <taxon>Pezizomycotina</taxon>
        <taxon>Dothideomycetes</taxon>
        <taxon>Pleosporomycetidae</taxon>
        <taxon>Pleosporales</taxon>
        <taxon>Massarineae</taxon>
        <taxon>Didymosphaeriaceae</taxon>
        <taxon>Bimuria</taxon>
    </lineage>
</organism>
<dbReference type="PANTHER" id="PTHR24320:SF252">
    <property type="entry name" value="DEHYDROGENASE_REDUCTASE FAMILY PROTEIN, PUTATIVE (AFU_ORTHOLOGUE AFUA_3G08550)-RELATED"/>
    <property type="match status" value="1"/>
</dbReference>
<sequence length="338" mass="37552">MPETEPHFHYWRTHIKSQWCFTPPDPTTQWTGKTVIVTGANIGLGLEAARHFARLGAEKVIIAARNMEAAQKAKASIELSTKCGPSVVECWSLDLCSYDAVKAFAARCTTLPRLDCLLENAGVSKYRFYKTPGALDELQITTNVVSTFLLALLVLPKLKETALKYDTQPHLTIVTSELHHQTTIPERKALRKGVHATLLDALNDPRTSSRSGRYPVSKLLQVLMLRELASTLGSDYPVVINCVNPGFCHSALTRDFAPIAYIGKIAMRARTTEVGSRTLVHAASAGRESYGEYLSNCQVALVGNFVRSKEGKQVQEMVWREVMERLEGIEPRISKNLR</sequence>
<keyword evidence="3" id="KW-0560">Oxidoreductase</keyword>
<comment type="similarity">
    <text evidence="1">Belongs to the short-chain dehydrogenases/reductases (SDR) family.</text>
</comment>
<evidence type="ECO:0000256" key="3">
    <source>
        <dbReference type="ARBA" id="ARBA00023002"/>
    </source>
</evidence>
<evidence type="ECO:0000256" key="2">
    <source>
        <dbReference type="ARBA" id="ARBA00022857"/>
    </source>
</evidence>
<keyword evidence="2" id="KW-0521">NADP</keyword>
<evidence type="ECO:0000313" key="5">
    <source>
        <dbReference type="Proteomes" id="UP000800036"/>
    </source>
</evidence>
<gene>
    <name evidence="4" type="ORF">BU23DRAFT_542812</name>
</gene>
<evidence type="ECO:0000313" key="4">
    <source>
        <dbReference type="EMBL" id="KAF1967489.1"/>
    </source>
</evidence>
<keyword evidence="5" id="KW-1185">Reference proteome</keyword>
<dbReference type="Proteomes" id="UP000800036">
    <property type="component" value="Unassembled WGS sequence"/>
</dbReference>
<dbReference type="SUPFAM" id="SSF51735">
    <property type="entry name" value="NAD(P)-binding Rossmann-fold domains"/>
    <property type="match status" value="1"/>
</dbReference>
<reference evidence="4" key="1">
    <citation type="journal article" date="2020" name="Stud. Mycol.">
        <title>101 Dothideomycetes genomes: a test case for predicting lifestyles and emergence of pathogens.</title>
        <authorList>
            <person name="Haridas S."/>
            <person name="Albert R."/>
            <person name="Binder M."/>
            <person name="Bloem J."/>
            <person name="Labutti K."/>
            <person name="Salamov A."/>
            <person name="Andreopoulos B."/>
            <person name="Baker S."/>
            <person name="Barry K."/>
            <person name="Bills G."/>
            <person name="Bluhm B."/>
            <person name="Cannon C."/>
            <person name="Castanera R."/>
            <person name="Culley D."/>
            <person name="Daum C."/>
            <person name="Ezra D."/>
            <person name="Gonzalez J."/>
            <person name="Henrissat B."/>
            <person name="Kuo A."/>
            <person name="Liang C."/>
            <person name="Lipzen A."/>
            <person name="Lutzoni F."/>
            <person name="Magnuson J."/>
            <person name="Mondo S."/>
            <person name="Nolan M."/>
            <person name="Ohm R."/>
            <person name="Pangilinan J."/>
            <person name="Park H.-J."/>
            <person name="Ramirez L."/>
            <person name="Alfaro M."/>
            <person name="Sun H."/>
            <person name="Tritt A."/>
            <person name="Yoshinaga Y."/>
            <person name="Zwiers L.-H."/>
            <person name="Turgeon B."/>
            <person name="Goodwin S."/>
            <person name="Spatafora J."/>
            <person name="Crous P."/>
            <person name="Grigoriev I."/>
        </authorList>
    </citation>
    <scope>NUCLEOTIDE SEQUENCE</scope>
    <source>
        <strain evidence="4">CBS 107.79</strain>
    </source>
</reference>
<proteinExistence type="inferred from homology"/>